<dbReference type="AlphaFoldDB" id="A0A0A9DHT7"/>
<sequence>MPRPSPRGCSSSSLAPRRR</sequence>
<reference evidence="1" key="1">
    <citation type="submission" date="2014-09" db="EMBL/GenBank/DDBJ databases">
        <authorList>
            <person name="Magalhaes I.L.F."/>
            <person name="Oliveira U."/>
            <person name="Santos F.R."/>
            <person name="Vidigal T.H.D.A."/>
            <person name="Brescovit A.D."/>
            <person name="Santos A.J."/>
        </authorList>
    </citation>
    <scope>NUCLEOTIDE SEQUENCE</scope>
    <source>
        <tissue evidence="1">Shoot tissue taken approximately 20 cm above the soil surface</tissue>
    </source>
</reference>
<accession>A0A0A9DHT7</accession>
<name>A0A0A9DHT7_ARUDO</name>
<organism evidence="1">
    <name type="scientific">Arundo donax</name>
    <name type="common">Giant reed</name>
    <name type="synonym">Donax arundinaceus</name>
    <dbReference type="NCBI Taxonomy" id="35708"/>
    <lineage>
        <taxon>Eukaryota</taxon>
        <taxon>Viridiplantae</taxon>
        <taxon>Streptophyta</taxon>
        <taxon>Embryophyta</taxon>
        <taxon>Tracheophyta</taxon>
        <taxon>Spermatophyta</taxon>
        <taxon>Magnoliopsida</taxon>
        <taxon>Liliopsida</taxon>
        <taxon>Poales</taxon>
        <taxon>Poaceae</taxon>
        <taxon>PACMAD clade</taxon>
        <taxon>Arundinoideae</taxon>
        <taxon>Arundineae</taxon>
        <taxon>Arundo</taxon>
    </lineage>
</organism>
<reference evidence="1" key="2">
    <citation type="journal article" date="2015" name="Data Brief">
        <title>Shoot transcriptome of the giant reed, Arundo donax.</title>
        <authorList>
            <person name="Barrero R.A."/>
            <person name="Guerrero F.D."/>
            <person name="Moolhuijzen P."/>
            <person name="Goolsby J.A."/>
            <person name="Tidwell J."/>
            <person name="Bellgard S.E."/>
            <person name="Bellgard M.I."/>
        </authorList>
    </citation>
    <scope>NUCLEOTIDE SEQUENCE</scope>
    <source>
        <tissue evidence="1">Shoot tissue taken approximately 20 cm above the soil surface</tissue>
    </source>
</reference>
<proteinExistence type="predicted"/>
<dbReference type="EMBL" id="GBRH01209801">
    <property type="protein sequence ID" value="JAD88094.1"/>
    <property type="molecule type" value="Transcribed_RNA"/>
</dbReference>
<protein>
    <submittedName>
        <fullName evidence="1">Uncharacterized protein</fullName>
    </submittedName>
</protein>
<evidence type="ECO:0000313" key="1">
    <source>
        <dbReference type="EMBL" id="JAD88094.1"/>
    </source>
</evidence>